<dbReference type="Gene3D" id="2.40.160.20">
    <property type="match status" value="1"/>
</dbReference>
<organism evidence="4 5">
    <name type="scientific">Steroidobacter gossypii</name>
    <dbReference type="NCBI Taxonomy" id="2805490"/>
    <lineage>
        <taxon>Bacteria</taxon>
        <taxon>Pseudomonadati</taxon>
        <taxon>Pseudomonadota</taxon>
        <taxon>Gammaproteobacteria</taxon>
        <taxon>Steroidobacterales</taxon>
        <taxon>Steroidobacteraceae</taxon>
        <taxon>Steroidobacter</taxon>
    </lineage>
</organism>
<comment type="caution">
    <text evidence="4">The sequence shown here is derived from an EMBL/GenBank/DDBJ whole genome shotgun (WGS) entry which is preliminary data.</text>
</comment>
<accession>A0ABS1X6H1</accession>
<evidence type="ECO:0000259" key="3">
    <source>
        <dbReference type="Pfam" id="PF01389"/>
    </source>
</evidence>
<evidence type="ECO:0000313" key="4">
    <source>
        <dbReference type="EMBL" id="MBM0108822.1"/>
    </source>
</evidence>
<dbReference type="SUPFAM" id="SSF56925">
    <property type="entry name" value="OMPA-like"/>
    <property type="match status" value="1"/>
</dbReference>
<comment type="similarity">
    <text evidence="1">Belongs to the outer membrane OOP (TC 1.B.6) superfamily. OmpA family.</text>
</comment>
<proteinExistence type="inferred from homology"/>
<evidence type="ECO:0000313" key="5">
    <source>
        <dbReference type="Proteomes" id="UP000661077"/>
    </source>
</evidence>
<keyword evidence="2" id="KW-0406">Ion transport</keyword>
<dbReference type="RefSeq" id="WP_203170994.1">
    <property type="nucleotide sequence ID" value="NZ_JAEVLS010000010.1"/>
</dbReference>
<keyword evidence="2" id="KW-0626">Porin</keyword>
<name>A0ABS1X6H1_9GAMM</name>
<evidence type="ECO:0000256" key="1">
    <source>
        <dbReference type="ARBA" id="ARBA00005710"/>
    </source>
</evidence>
<dbReference type="Proteomes" id="UP000661077">
    <property type="component" value="Unassembled WGS sequence"/>
</dbReference>
<dbReference type="InterPro" id="IPR011250">
    <property type="entry name" value="OMP/PagP_B-barrel"/>
</dbReference>
<keyword evidence="2" id="KW-0812">Transmembrane</keyword>
<keyword evidence="2" id="KW-0813">Transport</keyword>
<protein>
    <submittedName>
        <fullName evidence="4">Outer membrane beta-barrel protein</fullName>
    </submittedName>
</protein>
<feature type="domain" description="Outer membrane protein OmpA-like transmembrane" evidence="3">
    <location>
        <begin position="87"/>
        <end position="246"/>
    </location>
</feature>
<evidence type="ECO:0000256" key="2">
    <source>
        <dbReference type="ARBA" id="ARBA00023114"/>
    </source>
</evidence>
<reference evidence="4 5" key="1">
    <citation type="journal article" date="2021" name="Int. J. Syst. Evol. Microbiol.">
        <title>Steroidobacter gossypii sp. nov., isolated from soil of cotton cropping field.</title>
        <authorList>
            <person name="Huang R."/>
            <person name="Yang S."/>
            <person name="Zhen C."/>
            <person name="Liu W."/>
        </authorList>
    </citation>
    <scope>NUCLEOTIDE SEQUENCE [LARGE SCALE GENOMIC DNA]</scope>
    <source>
        <strain evidence="4 5">S1-65</strain>
    </source>
</reference>
<keyword evidence="5" id="KW-1185">Reference proteome</keyword>
<dbReference type="Pfam" id="PF01389">
    <property type="entry name" value="OmpA_membrane"/>
    <property type="match status" value="1"/>
</dbReference>
<dbReference type="EMBL" id="JAEVLS010000010">
    <property type="protein sequence ID" value="MBM0108822.1"/>
    <property type="molecule type" value="Genomic_DNA"/>
</dbReference>
<sequence>MVRYAAVASAAFVTSLHCEISEAADPGFYVGAAGARSEQRLDKAAGVAAVPVVLTQPPSITPVPRPIPPAFGTDVIFVPIPLIDPETSADEVDVGWNLALGYRVNKYFAAELAYVDGGEASLTQRFRFPASVPTAASAIEMSYRVRTRGPAVSVLGSLPFSERWEAFIRGGVLFASQEVESTTTITGSTGSSAGRRDQDYSDEVVSVGAGLQWAFLPRWTARLEYQRTDDLKSNGSMGESRLDQASLSVLFGL</sequence>
<dbReference type="InterPro" id="IPR000498">
    <property type="entry name" value="OmpA-like_TM_dom"/>
</dbReference>
<gene>
    <name evidence="4" type="ORF">JM946_29165</name>
</gene>